<evidence type="ECO:0000313" key="1">
    <source>
        <dbReference type="EMBL" id="KYM78724.1"/>
    </source>
</evidence>
<sequence length="46" mass="5074">MSSRLALPVSGPAHKDRDTYMVAAGTLNAHKNWDTVYVGEKGFYCD</sequence>
<reference evidence="1 2" key="1">
    <citation type="submission" date="2015-09" db="EMBL/GenBank/DDBJ databases">
        <title>Atta colombica WGS genome.</title>
        <authorList>
            <person name="Nygaard S."/>
            <person name="Hu H."/>
            <person name="Boomsma J."/>
            <person name="Zhang G."/>
        </authorList>
    </citation>
    <scope>NUCLEOTIDE SEQUENCE [LARGE SCALE GENOMIC DNA]</scope>
    <source>
        <strain evidence="1">Treedump-2</strain>
        <tissue evidence="1">Whole body</tissue>
    </source>
</reference>
<evidence type="ECO:0000313" key="2">
    <source>
        <dbReference type="Proteomes" id="UP000078540"/>
    </source>
</evidence>
<accession>A0A195B3F3</accession>
<dbReference type="AlphaFoldDB" id="A0A195B3F3"/>
<organism evidence="1 2">
    <name type="scientific">Atta colombica</name>
    <dbReference type="NCBI Taxonomy" id="520822"/>
    <lineage>
        <taxon>Eukaryota</taxon>
        <taxon>Metazoa</taxon>
        <taxon>Ecdysozoa</taxon>
        <taxon>Arthropoda</taxon>
        <taxon>Hexapoda</taxon>
        <taxon>Insecta</taxon>
        <taxon>Pterygota</taxon>
        <taxon>Neoptera</taxon>
        <taxon>Endopterygota</taxon>
        <taxon>Hymenoptera</taxon>
        <taxon>Apocrita</taxon>
        <taxon>Aculeata</taxon>
        <taxon>Formicoidea</taxon>
        <taxon>Formicidae</taxon>
        <taxon>Myrmicinae</taxon>
        <taxon>Atta</taxon>
    </lineage>
</organism>
<keyword evidence="2" id="KW-1185">Reference proteome</keyword>
<name>A0A195B3F3_9HYME</name>
<proteinExistence type="predicted"/>
<gene>
    <name evidence="1" type="ORF">ALC53_10778</name>
</gene>
<dbReference type="EMBL" id="KQ976641">
    <property type="protein sequence ID" value="KYM78724.1"/>
    <property type="molecule type" value="Genomic_DNA"/>
</dbReference>
<protein>
    <submittedName>
        <fullName evidence="1">Uncharacterized protein</fullName>
    </submittedName>
</protein>
<dbReference type="Proteomes" id="UP000078540">
    <property type="component" value="Unassembled WGS sequence"/>
</dbReference>